<keyword evidence="2" id="KW-0808">Transferase</keyword>
<dbReference type="GO" id="GO:0032259">
    <property type="term" value="P:methylation"/>
    <property type="evidence" value="ECO:0007669"/>
    <property type="project" value="UniProtKB-KW"/>
</dbReference>
<keyword evidence="1" id="KW-0489">Methyltransferase</keyword>
<dbReference type="GO" id="GO:0005759">
    <property type="term" value="C:mitochondrial matrix"/>
    <property type="evidence" value="ECO:0007669"/>
    <property type="project" value="TreeGrafter"/>
</dbReference>
<accession>A0A7R8ZK51</accession>
<dbReference type="CDD" id="cd02440">
    <property type="entry name" value="AdoMet_MTases"/>
    <property type="match status" value="1"/>
</dbReference>
<dbReference type="AlphaFoldDB" id="A0A7R8ZK51"/>
<evidence type="ECO:0000256" key="4">
    <source>
        <dbReference type="ARBA" id="ARBA00041867"/>
    </source>
</evidence>
<evidence type="ECO:0000256" key="5">
    <source>
        <dbReference type="ARBA" id="ARBA00042266"/>
    </source>
</evidence>
<dbReference type="EMBL" id="OB660053">
    <property type="protein sequence ID" value="CAD7222387.1"/>
    <property type="molecule type" value="Genomic_DNA"/>
</dbReference>
<protein>
    <recommendedName>
        <fullName evidence="5">ETFB lysine methyltransferase</fullName>
    </recommendedName>
    <alternativeName>
        <fullName evidence="4">Protein N-lysine methyltransferase METTL20</fullName>
    </alternativeName>
</protein>
<name>A0A7R8ZK51_9CRUS</name>
<sequence length="240" mass="26337">MSVTATTEISNRGSLTPEIKLHLVTPRCQLWTATAEKLIELGVEDPFWAIYWPGGQGLARYILNNPDVVHSKSVLDVGCGGGACAIAAKMAGASEVCANDINPDAIAAVQLNSALNDVKLSVFSHNLLGANNLKTQYQNRILELILAVLFFAGDVTYDEHMSHAVLQWIRGLLVEGKRVLLGCPGRPTFPQSDFQRILRCVAKYTLTPETQEENHGFKETFVWSSPHVSQEPKHSKNKLS</sequence>
<dbReference type="Pfam" id="PF06325">
    <property type="entry name" value="PrmA"/>
    <property type="match status" value="1"/>
</dbReference>
<evidence type="ECO:0000256" key="1">
    <source>
        <dbReference type="ARBA" id="ARBA00022603"/>
    </source>
</evidence>
<evidence type="ECO:0000313" key="6">
    <source>
        <dbReference type="EMBL" id="CAD7222387.1"/>
    </source>
</evidence>
<evidence type="ECO:0000256" key="3">
    <source>
        <dbReference type="ARBA" id="ARBA00037932"/>
    </source>
</evidence>
<dbReference type="SUPFAM" id="SSF53335">
    <property type="entry name" value="S-adenosyl-L-methionine-dependent methyltransferases"/>
    <property type="match status" value="1"/>
</dbReference>
<dbReference type="PANTHER" id="PTHR43648">
    <property type="entry name" value="ELECTRON TRANSFER FLAVOPROTEIN BETA SUBUNIT LYSINE METHYLTRANSFERASE"/>
    <property type="match status" value="1"/>
</dbReference>
<dbReference type="InterPro" id="IPR050078">
    <property type="entry name" value="Ribosomal_L11_MeTrfase_PrmA"/>
</dbReference>
<proteinExistence type="inferred from homology"/>
<organism evidence="6">
    <name type="scientific">Cyprideis torosa</name>
    <dbReference type="NCBI Taxonomy" id="163714"/>
    <lineage>
        <taxon>Eukaryota</taxon>
        <taxon>Metazoa</taxon>
        <taxon>Ecdysozoa</taxon>
        <taxon>Arthropoda</taxon>
        <taxon>Crustacea</taxon>
        <taxon>Oligostraca</taxon>
        <taxon>Ostracoda</taxon>
        <taxon>Podocopa</taxon>
        <taxon>Podocopida</taxon>
        <taxon>Cytherocopina</taxon>
        <taxon>Cytheroidea</taxon>
        <taxon>Cytherideidae</taxon>
        <taxon>Cyprideis</taxon>
    </lineage>
</organism>
<dbReference type="InterPro" id="IPR029063">
    <property type="entry name" value="SAM-dependent_MTases_sf"/>
</dbReference>
<reference evidence="6" key="1">
    <citation type="submission" date="2020-11" db="EMBL/GenBank/DDBJ databases">
        <authorList>
            <person name="Tran Van P."/>
        </authorList>
    </citation>
    <scope>NUCLEOTIDE SEQUENCE</scope>
</reference>
<dbReference type="Gene3D" id="3.40.50.150">
    <property type="entry name" value="Vaccinia Virus protein VP39"/>
    <property type="match status" value="1"/>
</dbReference>
<evidence type="ECO:0000256" key="2">
    <source>
        <dbReference type="ARBA" id="ARBA00022679"/>
    </source>
</evidence>
<dbReference type="GO" id="GO:0016279">
    <property type="term" value="F:protein-lysine N-methyltransferase activity"/>
    <property type="evidence" value="ECO:0007669"/>
    <property type="project" value="TreeGrafter"/>
</dbReference>
<dbReference type="PANTHER" id="PTHR43648:SF1">
    <property type="entry name" value="ELECTRON TRANSFER FLAVOPROTEIN BETA SUBUNIT LYSINE METHYLTRANSFERASE"/>
    <property type="match status" value="1"/>
</dbReference>
<dbReference type="OrthoDB" id="194386at2759"/>
<gene>
    <name evidence="6" type="ORF">CTOB1V02_LOCUS398</name>
</gene>
<comment type="similarity">
    <text evidence="3">Belongs to the methyltransferase superfamily. ETFBKMT family.</text>
</comment>